<dbReference type="InterPro" id="IPR025285">
    <property type="entry name" value="DUF4145"/>
</dbReference>
<feature type="domain" description="DUF4145" evidence="1">
    <location>
        <begin position="102"/>
        <end position="187"/>
    </location>
</feature>
<organism evidence="2">
    <name type="scientific">Fusobacterium nucleatum</name>
    <dbReference type="NCBI Taxonomy" id="851"/>
    <lineage>
        <taxon>Bacteria</taxon>
        <taxon>Fusobacteriati</taxon>
        <taxon>Fusobacteriota</taxon>
        <taxon>Fusobacteriia</taxon>
        <taxon>Fusobacteriales</taxon>
        <taxon>Fusobacteriaceae</taxon>
        <taxon>Fusobacterium</taxon>
    </lineage>
</organism>
<name>A0A3P1VTH9_FUSNU</name>
<evidence type="ECO:0000259" key="1">
    <source>
        <dbReference type="Pfam" id="PF13643"/>
    </source>
</evidence>
<gene>
    <name evidence="2" type="ORF">EII28_07750</name>
</gene>
<comment type="caution">
    <text evidence="2">The sequence shown here is derived from an EMBL/GenBank/DDBJ whole genome shotgun (WGS) entry which is preliminary data.</text>
</comment>
<dbReference type="Pfam" id="PF13643">
    <property type="entry name" value="DUF4145"/>
    <property type="match status" value="1"/>
</dbReference>
<proteinExistence type="predicted"/>
<reference evidence="2" key="1">
    <citation type="submission" date="2018-11" db="EMBL/GenBank/DDBJ databases">
        <title>Genomes From Bacteria Associated with the Canine Oral Cavity: a Test Case for Automated Genome-Based Taxonomic Assignment.</title>
        <authorList>
            <person name="Coil D.A."/>
            <person name="Jospin G."/>
            <person name="Darling A.E."/>
            <person name="Wallis C."/>
            <person name="Davis I.J."/>
            <person name="Harris S."/>
            <person name="Eisen J.A."/>
            <person name="Holcombe L.J."/>
            <person name="O'Flynn C."/>
        </authorList>
    </citation>
    <scope>NUCLEOTIDE SEQUENCE [LARGE SCALE GENOMIC DNA]</scope>
    <source>
        <strain evidence="2">OH5060</strain>
    </source>
</reference>
<protein>
    <submittedName>
        <fullName evidence="2">DUF4145 domain-containing protein</fullName>
    </submittedName>
</protein>
<dbReference type="AlphaFoldDB" id="A0A3P1VTH9"/>
<dbReference type="EMBL" id="RQZD01000015">
    <property type="protein sequence ID" value="RRD36977.1"/>
    <property type="molecule type" value="Genomic_DNA"/>
</dbReference>
<accession>A0A3P1VTH9</accession>
<evidence type="ECO:0000313" key="2">
    <source>
        <dbReference type="EMBL" id="RRD36977.1"/>
    </source>
</evidence>
<sequence length="228" mass="26456">MGFNFICPYCQTRTTIEKSNLFEEEIIYNEDNQRKIMLFSIITCPNIECNRATIIMKDYKTEKNSLGTYKVGTPIKTKRIEPEFNYKHYPEYIPEQIRQDYEEASKIVSLSPKASATLSRRCLQGMIRDFHGVNEDNLYKEIEAIKAQLGINIYNALHSLRAIGNIGAHPEQDINLIVDIDEGEAEKILKLIEFLIDKWYIAREEENKMLNDVNQIALQKKNTQNGVN</sequence>